<sequence length="61" mass="6682">MSEIESSMSIGDSFTVKNGSTHEVTGFVKKGERIYPTIKTDHGDSNFTFIKEIVSVNKAKG</sequence>
<accession>A0A2L1UXP4</accession>
<gene>
    <name evidence="1" type="ORF">BV494_22285</name>
</gene>
<proteinExistence type="predicted"/>
<organism evidence="1 2">
    <name type="scientific">Rahnella sikkimica</name>
    <dbReference type="NCBI Taxonomy" id="1805933"/>
    <lineage>
        <taxon>Bacteria</taxon>
        <taxon>Pseudomonadati</taxon>
        <taxon>Pseudomonadota</taxon>
        <taxon>Gammaproteobacteria</taxon>
        <taxon>Enterobacterales</taxon>
        <taxon>Yersiniaceae</taxon>
        <taxon>Rahnella</taxon>
    </lineage>
</organism>
<reference evidence="2" key="1">
    <citation type="submission" date="2017-01" db="EMBL/GenBank/DDBJ databases">
        <title>Genome sequence of Rouxiella sp. ERMR1:05.</title>
        <authorList>
            <person name="Kumar R."/>
            <person name="Singh D."/>
            <person name="Kumar S."/>
        </authorList>
    </citation>
    <scope>NUCLEOTIDE SEQUENCE [LARGE SCALE GENOMIC DNA]</scope>
    <source>
        <strain evidence="2">ERMR1:05</strain>
        <plasmid evidence="2">unnamed1</plasmid>
    </source>
</reference>
<evidence type="ECO:0000313" key="1">
    <source>
        <dbReference type="EMBL" id="AVF37654.1"/>
    </source>
</evidence>
<name>A0A2L1UXP4_9GAMM</name>
<keyword evidence="2" id="KW-1185">Reference proteome</keyword>
<dbReference type="AlphaFoldDB" id="A0A2L1UXP4"/>
<evidence type="ECO:0000313" key="2">
    <source>
        <dbReference type="Proteomes" id="UP000239197"/>
    </source>
</evidence>
<dbReference type="RefSeq" id="WP_104924994.1">
    <property type="nucleotide sequence ID" value="NZ_CP019063.1"/>
</dbReference>
<dbReference type="Proteomes" id="UP000239197">
    <property type="component" value="Plasmid unnamed1"/>
</dbReference>
<keyword evidence="1" id="KW-0614">Plasmid</keyword>
<protein>
    <recommendedName>
        <fullName evidence="3">DUF2158 domain-containing protein</fullName>
    </recommendedName>
</protein>
<evidence type="ECO:0008006" key="3">
    <source>
        <dbReference type="Google" id="ProtNLM"/>
    </source>
</evidence>
<dbReference type="EMBL" id="CP019063">
    <property type="protein sequence ID" value="AVF37654.1"/>
    <property type="molecule type" value="Genomic_DNA"/>
</dbReference>
<dbReference type="KEGG" id="rox:BV494_22285"/>
<geneLocation type="plasmid" evidence="1 2">
    <name>unnamed1</name>
</geneLocation>
<dbReference type="OrthoDB" id="6506364at2"/>